<sequence length="153" mass="17118">MDKSTEYPIPSFRFTVTIDSEIISCQEVTGLEQEVSMIEYRTGDHPKATKMKVPGIQKTSNVTLKKGVYREDTFLFDWFNEVKDLQNTGDFTEAKKQVVISLMGQDGDNDIIISWKLENAFPIKITAPSLNGGDDNIAIESVEIAHEGLTIEA</sequence>
<protein>
    <recommendedName>
        <fullName evidence="3">Phage tail protein</fullName>
    </recommendedName>
</protein>
<dbReference type="GO" id="GO:0005198">
    <property type="term" value="F:structural molecule activity"/>
    <property type="evidence" value="ECO:0007669"/>
    <property type="project" value="InterPro"/>
</dbReference>
<comment type="caution">
    <text evidence="1">The sequence shown here is derived from an EMBL/GenBank/DDBJ whole genome shotgun (WGS) entry which is preliminary data.</text>
</comment>
<evidence type="ECO:0000313" key="1">
    <source>
        <dbReference type="EMBL" id="OHX64962.1"/>
    </source>
</evidence>
<dbReference type="InterPro" id="IPR011747">
    <property type="entry name" value="CHP02241"/>
</dbReference>
<dbReference type="EMBL" id="JRYR02000001">
    <property type="protein sequence ID" value="OHX64962.1"/>
    <property type="molecule type" value="Genomic_DNA"/>
</dbReference>
<dbReference type="AlphaFoldDB" id="A0A1S1YVB4"/>
<gene>
    <name evidence="1" type="ORF">NH26_00665</name>
</gene>
<dbReference type="STRING" id="915059.NH26_00665"/>
<dbReference type="PANTHER" id="PTHR38009:SF1">
    <property type="entry name" value="CONSERVED HYPOTHETICAL PHAGE TAIL PROTEIN"/>
    <property type="match status" value="1"/>
</dbReference>
<evidence type="ECO:0000313" key="2">
    <source>
        <dbReference type="Proteomes" id="UP000179797"/>
    </source>
</evidence>
<reference evidence="1 2" key="1">
    <citation type="journal article" date="2012" name="Int. J. Syst. Evol. Microbiol.">
        <title>Flammeovirga pacifica sp. nov., isolated from deep-sea sediment.</title>
        <authorList>
            <person name="Xu H."/>
            <person name="Fu Y."/>
            <person name="Yang N."/>
            <person name="Ding Z."/>
            <person name="Lai Q."/>
            <person name="Zeng R."/>
        </authorList>
    </citation>
    <scope>NUCLEOTIDE SEQUENCE [LARGE SCALE GENOMIC DNA]</scope>
    <source>
        <strain evidence="2">DSM 24597 / LMG 26175 / WPAGA1</strain>
    </source>
</reference>
<dbReference type="Pfam" id="PF06841">
    <property type="entry name" value="Phage_T4_gp19"/>
    <property type="match status" value="1"/>
</dbReference>
<dbReference type="PANTHER" id="PTHR38009">
    <property type="entry name" value="CONSERVED HYPOTHETICAL PHAGE TAIL PROTEIN"/>
    <property type="match status" value="1"/>
</dbReference>
<dbReference type="RefSeq" id="WP_044224484.1">
    <property type="nucleotide sequence ID" value="NZ_JRYR02000001.1"/>
</dbReference>
<dbReference type="OrthoDB" id="73314at2"/>
<dbReference type="NCBIfam" id="TIGR02241">
    <property type="entry name" value="conserved hypothetical phage tail region protein"/>
    <property type="match status" value="1"/>
</dbReference>
<organism evidence="1 2">
    <name type="scientific">Flammeovirga pacifica</name>
    <dbReference type="NCBI Taxonomy" id="915059"/>
    <lineage>
        <taxon>Bacteria</taxon>
        <taxon>Pseudomonadati</taxon>
        <taxon>Bacteroidota</taxon>
        <taxon>Cytophagia</taxon>
        <taxon>Cytophagales</taxon>
        <taxon>Flammeovirgaceae</taxon>
        <taxon>Flammeovirga</taxon>
    </lineage>
</organism>
<proteinExistence type="predicted"/>
<evidence type="ECO:0008006" key="3">
    <source>
        <dbReference type="Google" id="ProtNLM"/>
    </source>
</evidence>
<keyword evidence="2" id="KW-1185">Reference proteome</keyword>
<accession>A0A1S1YVB4</accession>
<name>A0A1S1YVB4_FLAPC</name>
<dbReference type="Proteomes" id="UP000179797">
    <property type="component" value="Unassembled WGS sequence"/>
</dbReference>
<dbReference type="InterPro" id="IPR010667">
    <property type="entry name" value="Phage_T4_Gp19"/>
</dbReference>